<comment type="caution">
    <text evidence="2">The sequence shown here is derived from an EMBL/GenBank/DDBJ whole genome shotgun (WGS) entry which is preliminary data.</text>
</comment>
<dbReference type="SMART" id="SM00257">
    <property type="entry name" value="LysM"/>
    <property type="match status" value="1"/>
</dbReference>
<reference evidence="2 3" key="1">
    <citation type="submission" date="2024-08" db="EMBL/GenBank/DDBJ databases">
        <authorList>
            <person name="Lu H."/>
        </authorList>
    </citation>
    <scope>NUCLEOTIDE SEQUENCE [LARGE SCALE GENOMIC DNA]</scope>
    <source>
        <strain evidence="2 3">BYS180W</strain>
    </source>
</reference>
<organism evidence="2 3">
    <name type="scientific">Roseateles rivi</name>
    <dbReference type="NCBI Taxonomy" id="3299028"/>
    <lineage>
        <taxon>Bacteria</taxon>
        <taxon>Pseudomonadati</taxon>
        <taxon>Pseudomonadota</taxon>
        <taxon>Betaproteobacteria</taxon>
        <taxon>Burkholderiales</taxon>
        <taxon>Sphaerotilaceae</taxon>
        <taxon>Roseateles</taxon>
    </lineage>
</organism>
<gene>
    <name evidence="2" type="ORF">ACG0Z6_04085</name>
</gene>
<name>A0ABW7FSX2_9BURK</name>
<dbReference type="Pfam" id="PF01476">
    <property type="entry name" value="LysM"/>
    <property type="match status" value="1"/>
</dbReference>
<evidence type="ECO:0000313" key="2">
    <source>
        <dbReference type="EMBL" id="MFG6447421.1"/>
    </source>
</evidence>
<evidence type="ECO:0000313" key="3">
    <source>
        <dbReference type="Proteomes" id="UP001606099"/>
    </source>
</evidence>
<evidence type="ECO:0000259" key="1">
    <source>
        <dbReference type="SMART" id="SM00257"/>
    </source>
</evidence>
<protein>
    <submittedName>
        <fullName evidence="2">LysM peptidoglycan-binding domain-containing protein</fullName>
    </submittedName>
</protein>
<proteinExistence type="predicted"/>
<dbReference type="InterPro" id="IPR036779">
    <property type="entry name" value="LysM_dom_sf"/>
</dbReference>
<dbReference type="InterPro" id="IPR018392">
    <property type="entry name" value="LysM"/>
</dbReference>
<dbReference type="CDD" id="cd00118">
    <property type="entry name" value="LysM"/>
    <property type="match status" value="1"/>
</dbReference>
<dbReference type="Proteomes" id="UP001606099">
    <property type="component" value="Unassembled WGS sequence"/>
</dbReference>
<accession>A0ABW7FSX2</accession>
<dbReference type="RefSeq" id="WP_394458823.1">
    <property type="nucleotide sequence ID" value="NZ_JBIGHZ010000002.1"/>
</dbReference>
<keyword evidence="3" id="KW-1185">Reference proteome</keyword>
<dbReference type="Gene3D" id="3.10.350.10">
    <property type="entry name" value="LysM domain"/>
    <property type="match status" value="1"/>
</dbReference>
<sequence length="287" mass="31618">MDAAFGSKKWRSQRPLSAVGIAAERLKEPNLSAEFSMSPEQKRALHLLNSASSSVALGWREGVALALDSPGEWMAYDGTIKKLVQLVNERLGGSSKLPKLDWHLIRAMLWTETGAKHPQWRTKPMQIGVVGDAGMGVVLAGAENVGLVADAELRANLSAETVRHQPEANIRAGLIYLLNRMCEAKSFEEADGAVSEHQVQKGETFDRIGKQVGCSAQWLLKLNGQNARLAVGQVVKVQATRRGRRITAWKAFTPENLQDRYNGNGDERYAKKLRYCLGVMEIMELAP</sequence>
<dbReference type="SUPFAM" id="SSF54106">
    <property type="entry name" value="LysM domain"/>
    <property type="match status" value="1"/>
</dbReference>
<feature type="domain" description="LysM" evidence="1">
    <location>
        <begin position="196"/>
        <end position="238"/>
    </location>
</feature>
<dbReference type="EMBL" id="JBIGHZ010000002">
    <property type="protein sequence ID" value="MFG6447421.1"/>
    <property type="molecule type" value="Genomic_DNA"/>
</dbReference>